<reference evidence="1 2" key="1">
    <citation type="submission" date="2017-07" db="EMBL/GenBank/DDBJ databases">
        <title>Amycolatopsis thailandensis Genome sequencing and assembly.</title>
        <authorList>
            <person name="Kaur N."/>
            <person name="Mayilraj S."/>
        </authorList>
    </citation>
    <scope>NUCLEOTIDE SEQUENCE [LARGE SCALE GENOMIC DNA]</scope>
    <source>
        <strain evidence="1 2">JCM 16380</strain>
    </source>
</reference>
<dbReference type="AlphaFoldDB" id="A0A229S7B6"/>
<dbReference type="EMBL" id="NMQT01000068">
    <property type="protein sequence ID" value="OXM54579.1"/>
    <property type="molecule type" value="Genomic_DNA"/>
</dbReference>
<organism evidence="1 2">
    <name type="scientific">Amycolatopsis thailandensis</name>
    <dbReference type="NCBI Taxonomy" id="589330"/>
    <lineage>
        <taxon>Bacteria</taxon>
        <taxon>Bacillati</taxon>
        <taxon>Actinomycetota</taxon>
        <taxon>Actinomycetes</taxon>
        <taxon>Pseudonocardiales</taxon>
        <taxon>Pseudonocardiaceae</taxon>
        <taxon>Amycolatopsis</taxon>
    </lineage>
</organism>
<name>A0A229S7B6_9PSEU</name>
<keyword evidence="2" id="KW-1185">Reference proteome</keyword>
<evidence type="ECO:0008006" key="3">
    <source>
        <dbReference type="Google" id="ProtNLM"/>
    </source>
</evidence>
<dbReference type="RefSeq" id="WP_093935316.1">
    <property type="nucleotide sequence ID" value="NZ_NMQT01000068.1"/>
</dbReference>
<protein>
    <recommendedName>
        <fullName evidence="3">Sucrase ferredoxin</fullName>
    </recommendedName>
</protein>
<accession>A0A229S7B6</accession>
<gene>
    <name evidence="1" type="ORF">CFP71_19590</name>
</gene>
<dbReference type="Proteomes" id="UP000215223">
    <property type="component" value="Unassembled WGS sequence"/>
</dbReference>
<comment type="caution">
    <text evidence="1">The sequence shown here is derived from an EMBL/GenBank/DDBJ whole genome shotgun (WGS) entry which is preliminary data.</text>
</comment>
<evidence type="ECO:0000313" key="1">
    <source>
        <dbReference type="EMBL" id="OXM54579.1"/>
    </source>
</evidence>
<evidence type="ECO:0000313" key="2">
    <source>
        <dbReference type="Proteomes" id="UP000215223"/>
    </source>
</evidence>
<proteinExistence type="predicted"/>
<sequence length="74" mass="7712">MTAPPDADRDRCADLADAANDPSEGTAPPAQRWLLIEHPGPWGRLALTDSGIAPAALGSQLHAKNHASATMTLE</sequence>